<accession>A0AAV4JHV6</accession>
<reference evidence="2 3" key="1">
    <citation type="journal article" date="2021" name="Elife">
        <title>Chloroplast acquisition without the gene transfer in kleptoplastic sea slugs, Plakobranchus ocellatus.</title>
        <authorList>
            <person name="Maeda T."/>
            <person name="Takahashi S."/>
            <person name="Yoshida T."/>
            <person name="Shimamura S."/>
            <person name="Takaki Y."/>
            <person name="Nagai Y."/>
            <person name="Toyoda A."/>
            <person name="Suzuki Y."/>
            <person name="Arimoto A."/>
            <person name="Ishii H."/>
            <person name="Satoh N."/>
            <person name="Nishiyama T."/>
            <person name="Hasebe M."/>
            <person name="Maruyama T."/>
            <person name="Minagawa J."/>
            <person name="Obokata J."/>
            <person name="Shigenobu S."/>
        </authorList>
    </citation>
    <scope>NUCLEOTIDE SEQUENCE [LARGE SCALE GENOMIC DNA]</scope>
</reference>
<comment type="caution">
    <text evidence="2">The sequence shown here is derived from an EMBL/GenBank/DDBJ whole genome shotgun (WGS) entry which is preliminary data.</text>
</comment>
<feature type="compositionally biased region" description="Polar residues" evidence="1">
    <location>
        <begin position="82"/>
        <end position="91"/>
    </location>
</feature>
<proteinExistence type="predicted"/>
<evidence type="ECO:0000313" key="2">
    <source>
        <dbReference type="EMBL" id="GFS20577.1"/>
    </source>
</evidence>
<feature type="region of interest" description="Disordered" evidence="1">
    <location>
        <begin position="72"/>
        <end position="102"/>
    </location>
</feature>
<protein>
    <submittedName>
        <fullName evidence="2">Uncharacterized protein</fullName>
    </submittedName>
</protein>
<sequence length="102" mass="11474">MFDEVLLMVNRVVTVPEFAELTISRPGIRVDDAAGPNKLLDDRNERYCTVFCTHRLEAQQNEVSMCALYRQTTKPGSKLAPSRTSSAQSRSHPPPPPLLHLR</sequence>
<dbReference type="Proteomes" id="UP000762676">
    <property type="component" value="Unassembled WGS sequence"/>
</dbReference>
<evidence type="ECO:0000313" key="3">
    <source>
        <dbReference type="Proteomes" id="UP000762676"/>
    </source>
</evidence>
<evidence type="ECO:0000256" key="1">
    <source>
        <dbReference type="SAM" id="MobiDB-lite"/>
    </source>
</evidence>
<dbReference type="AlphaFoldDB" id="A0AAV4JHV6"/>
<organism evidence="2 3">
    <name type="scientific">Elysia marginata</name>
    <dbReference type="NCBI Taxonomy" id="1093978"/>
    <lineage>
        <taxon>Eukaryota</taxon>
        <taxon>Metazoa</taxon>
        <taxon>Spiralia</taxon>
        <taxon>Lophotrochozoa</taxon>
        <taxon>Mollusca</taxon>
        <taxon>Gastropoda</taxon>
        <taxon>Heterobranchia</taxon>
        <taxon>Euthyneura</taxon>
        <taxon>Panpulmonata</taxon>
        <taxon>Sacoglossa</taxon>
        <taxon>Placobranchoidea</taxon>
        <taxon>Plakobranchidae</taxon>
        <taxon>Elysia</taxon>
    </lineage>
</organism>
<keyword evidence="3" id="KW-1185">Reference proteome</keyword>
<dbReference type="EMBL" id="BMAT01006831">
    <property type="protein sequence ID" value="GFS20577.1"/>
    <property type="molecule type" value="Genomic_DNA"/>
</dbReference>
<name>A0AAV4JHV6_9GAST</name>
<feature type="compositionally biased region" description="Pro residues" evidence="1">
    <location>
        <begin position="92"/>
        <end position="102"/>
    </location>
</feature>
<gene>
    <name evidence="2" type="ORF">ElyMa_003316100</name>
</gene>